<reference evidence="1 2" key="1">
    <citation type="submission" date="2020-02" db="EMBL/GenBank/DDBJ databases">
        <title>Draft genome sequence of two Spirosoma agri KCTC 52727 and Spirosoma terrae KCTC 52035.</title>
        <authorList>
            <person name="Rojas J."/>
            <person name="Ambika Manirajan B."/>
            <person name="Suarez C."/>
            <person name="Ratering S."/>
            <person name="Schnell S."/>
        </authorList>
    </citation>
    <scope>NUCLEOTIDE SEQUENCE [LARGE SCALE GENOMIC DNA]</scope>
    <source>
        <strain evidence="1 2">KCTC 52035</strain>
    </source>
</reference>
<dbReference type="AlphaFoldDB" id="A0A6L9L9U4"/>
<proteinExistence type="predicted"/>
<evidence type="ECO:0008006" key="3">
    <source>
        <dbReference type="Google" id="ProtNLM"/>
    </source>
</evidence>
<comment type="caution">
    <text evidence="1">The sequence shown here is derived from an EMBL/GenBank/DDBJ whole genome shotgun (WGS) entry which is preliminary data.</text>
</comment>
<evidence type="ECO:0000313" key="1">
    <source>
        <dbReference type="EMBL" id="NDU97230.1"/>
    </source>
</evidence>
<evidence type="ECO:0000313" key="2">
    <source>
        <dbReference type="Proteomes" id="UP000474175"/>
    </source>
</evidence>
<keyword evidence="2" id="KW-1185">Reference proteome</keyword>
<dbReference type="Proteomes" id="UP000474175">
    <property type="component" value="Unassembled WGS sequence"/>
</dbReference>
<dbReference type="RefSeq" id="WP_163952469.1">
    <property type="nucleotide sequence ID" value="NZ_JAAFZH010000010.1"/>
</dbReference>
<organism evidence="1 2">
    <name type="scientific">Spirosoma terrae</name>
    <dbReference type="NCBI Taxonomy" id="1968276"/>
    <lineage>
        <taxon>Bacteria</taxon>
        <taxon>Pseudomonadati</taxon>
        <taxon>Bacteroidota</taxon>
        <taxon>Cytophagia</taxon>
        <taxon>Cytophagales</taxon>
        <taxon>Cytophagaceae</taxon>
        <taxon>Spirosoma</taxon>
    </lineage>
</organism>
<gene>
    <name evidence="1" type="ORF">GK108_20265</name>
</gene>
<accession>A0A6L9L9U4</accession>
<sequence>MKHIKRKFRNEFKSDAKEFEEKYNVIDLNGNREEFRSIKHAKGLVCFLHTDSDMAVEAFQVRIDGKYYYIPEPDLILIYFDSAQRHYKSIAQQKKEIIKAFDIETSDMKLDVHKLYTHYELCVVFVTSLFTSIEAFMNKIIPDDYLFSDPKSNRVEVYNKEQIQRFISFDTKIKRILKEITNKDFQKAHPNKYQFIENLKNFRDSIIHTKTSNEGNTPYEHLFKLAFTFRYEEVLHAVRDFINFYENDYVVECDCGGDF</sequence>
<protein>
    <recommendedName>
        <fullName evidence="3">RiboL-PSP-HEPN domain-containing protein</fullName>
    </recommendedName>
</protein>
<name>A0A6L9L9U4_9BACT</name>
<dbReference type="EMBL" id="JAAFZH010000010">
    <property type="protein sequence ID" value="NDU97230.1"/>
    <property type="molecule type" value="Genomic_DNA"/>
</dbReference>